<accession>A0A2P8H3M2</accession>
<reference evidence="1 2" key="1">
    <citation type="submission" date="2018-03" db="EMBL/GenBank/DDBJ databases">
        <title>Genomic Encyclopedia of Type Strains, Phase III (KMG-III): the genomes of soil and plant-associated and newly described type strains.</title>
        <authorList>
            <person name="Whitman W."/>
        </authorList>
    </citation>
    <scope>NUCLEOTIDE SEQUENCE [LARGE SCALE GENOMIC DNA]</scope>
    <source>
        <strain evidence="1 2">CGMCC 1.07653</strain>
    </source>
</reference>
<protein>
    <submittedName>
        <fullName evidence="1">Uncharacterized protein</fullName>
    </submittedName>
</protein>
<comment type="caution">
    <text evidence="1">The sequence shown here is derived from an EMBL/GenBank/DDBJ whole genome shotgun (WGS) entry which is preliminary data.</text>
</comment>
<keyword evidence="2" id="KW-1185">Reference proteome</keyword>
<dbReference type="Proteomes" id="UP000242310">
    <property type="component" value="Unassembled WGS sequence"/>
</dbReference>
<proteinExistence type="predicted"/>
<organism evidence="1 2">
    <name type="scientific">Salsuginibacillus halophilus</name>
    <dbReference type="NCBI Taxonomy" id="517424"/>
    <lineage>
        <taxon>Bacteria</taxon>
        <taxon>Bacillati</taxon>
        <taxon>Bacillota</taxon>
        <taxon>Bacilli</taxon>
        <taxon>Bacillales</taxon>
        <taxon>Bacillaceae</taxon>
        <taxon>Salsuginibacillus</taxon>
    </lineage>
</organism>
<evidence type="ECO:0000313" key="2">
    <source>
        <dbReference type="Proteomes" id="UP000242310"/>
    </source>
</evidence>
<dbReference type="EMBL" id="PYAV01000023">
    <property type="protein sequence ID" value="PSL40808.1"/>
    <property type="molecule type" value="Genomic_DNA"/>
</dbReference>
<gene>
    <name evidence="1" type="ORF">B0H94_1234</name>
</gene>
<sequence length="170" mass="19724">MSLDLKISFTMLQLGLGTCDSSQCWRCALHFCGSEVHFPGSALHRWVCGNRPGAGFLPYQGWEDVKSRRRPTFFHFEMWELHFYAGPLHFRRYALHRAWICSILAGASPFFGERGPPVGVWKPAGAGFLPYEDWENVKSRRRPAFFHFEVWELHFRAGPLHFRGSELHRA</sequence>
<evidence type="ECO:0000313" key="1">
    <source>
        <dbReference type="EMBL" id="PSL40808.1"/>
    </source>
</evidence>
<name>A0A2P8H3M2_9BACI</name>
<dbReference type="AlphaFoldDB" id="A0A2P8H3M2"/>